<name>A0AB73SY13_9FIRM</name>
<reference evidence="1 2" key="1">
    <citation type="submission" date="2018-05" db="EMBL/GenBank/DDBJ databases">
        <authorList>
            <person name="Goeker M."/>
            <person name="Huntemann M."/>
            <person name="Clum A."/>
            <person name="Pillay M."/>
            <person name="Palaniappan K."/>
            <person name="Varghese N."/>
            <person name="Mikhailova N."/>
            <person name="Stamatis D."/>
            <person name="Reddy T."/>
            <person name="Daum C."/>
            <person name="Shapiro N."/>
            <person name="Ivanova N."/>
            <person name="Kyrpides N."/>
            <person name="Woyke T."/>
        </authorList>
    </citation>
    <scope>NUCLEOTIDE SEQUENCE [LARGE SCALE GENOMIC DNA]</scope>
    <source>
        <strain evidence="1 2">DSM 26524</strain>
    </source>
</reference>
<protein>
    <submittedName>
        <fullName evidence="1">Uncharacterized protein</fullName>
    </submittedName>
</protein>
<dbReference type="EMBL" id="QGGY01000020">
    <property type="protein sequence ID" value="PWJ72246.1"/>
    <property type="molecule type" value="Genomic_DNA"/>
</dbReference>
<evidence type="ECO:0000313" key="2">
    <source>
        <dbReference type="Proteomes" id="UP000245412"/>
    </source>
</evidence>
<sequence length="108" mass="13073">MLEEYIYGNLKEINEELEKIDEQYNKNKSEQDILKMEIRKIQEESDIDFEIFSPRNSGNVYKNKVSTMSEKLRLIKIENDKLDEKKIVYSDKKKLFEALKEDYEKLKK</sequence>
<dbReference type="Proteomes" id="UP000245412">
    <property type="component" value="Unassembled WGS sequence"/>
</dbReference>
<accession>A0AB73SY13</accession>
<gene>
    <name evidence="1" type="ORF">C7383_12052</name>
</gene>
<proteinExistence type="predicted"/>
<organism evidence="1 2">
    <name type="scientific">Murimonas intestini</name>
    <dbReference type="NCBI Taxonomy" id="1337051"/>
    <lineage>
        <taxon>Bacteria</taxon>
        <taxon>Bacillati</taxon>
        <taxon>Bacillota</taxon>
        <taxon>Clostridia</taxon>
        <taxon>Lachnospirales</taxon>
        <taxon>Lachnospiraceae</taxon>
        <taxon>Murimonas</taxon>
    </lineage>
</organism>
<comment type="caution">
    <text evidence="1">The sequence shown here is derived from an EMBL/GenBank/DDBJ whole genome shotgun (WGS) entry which is preliminary data.</text>
</comment>
<keyword evidence="2" id="KW-1185">Reference proteome</keyword>
<evidence type="ECO:0000313" key="1">
    <source>
        <dbReference type="EMBL" id="PWJ72246.1"/>
    </source>
</evidence>
<dbReference type="AlphaFoldDB" id="A0AB73SY13"/>
<dbReference type="RefSeq" id="WP_109748628.1">
    <property type="nucleotide sequence ID" value="NZ_JANKBI010000021.1"/>
</dbReference>